<evidence type="ECO:0000313" key="1">
    <source>
        <dbReference type="Proteomes" id="UP000887565"/>
    </source>
</evidence>
<name>A0A915J6A9_ROMCU</name>
<evidence type="ECO:0000313" key="2">
    <source>
        <dbReference type="WBParaSite" id="nRc.2.0.1.t21314-RA"/>
    </source>
</evidence>
<keyword evidence="1" id="KW-1185">Reference proteome</keyword>
<organism evidence="1 2">
    <name type="scientific">Romanomermis culicivorax</name>
    <name type="common">Nematode worm</name>
    <dbReference type="NCBI Taxonomy" id="13658"/>
    <lineage>
        <taxon>Eukaryota</taxon>
        <taxon>Metazoa</taxon>
        <taxon>Ecdysozoa</taxon>
        <taxon>Nematoda</taxon>
        <taxon>Enoplea</taxon>
        <taxon>Dorylaimia</taxon>
        <taxon>Mermithida</taxon>
        <taxon>Mermithoidea</taxon>
        <taxon>Mermithidae</taxon>
        <taxon>Romanomermis</taxon>
    </lineage>
</organism>
<reference evidence="2" key="1">
    <citation type="submission" date="2022-11" db="UniProtKB">
        <authorList>
            <consortium name="WormBaseParasite"/>
        </authorList>
    </citation>
    <scope>IDENTIFICATION</scope>
</reference>
<accession>A0A915J6A9</accession>
<sequence length="261" mass="28794">IELFWRCFIRKRKILATESLNELSLLITGQLINHDSGNILNDLASRLNVCATEPDSRRQKIVSRPSTSAIVEILQNEFPTTKAAKSNRIPLFPAPKIVPTASAKTSIAFDSSASSSGILTQQTTSVILDNDEISVDNRLSSVISVAEDSSHKRRASQSFGDVVSMKNSQIINSGAPRNQILNEKALSGLLKTSVYCPKSLLWIMNSPMLVNETGPHTQKRLSSLETSAAYSRKTKQAIVLESVPRQAQLSKRRRATREYTL</sequence>
<dbReference type="Proteomes" id="UP000887565">
    <property type="component" value="Unplaced"/>
</dbReference>
<dbReference type="AlphaFoldDB" id="A0A915J6A9"/>
<proteinExistence type="predicted"/>
<dbReference type="WBParaSite" id="nRc.2.0.1.t21314-RA">
    <property type="protein sequence ID" value="nRc.2.0.1.t21314-RA"/>
    <property type="gene ID" value="nRc.2.0.1.g21314"/>
</dbReference>
<protein>
    <submittedName>
        <fullName evidence="2">Uncharacterized protein</fullName>
    </submittedName>
</protein>